<feature type="domain" description="YutG/PgpA" evidence="1">
    <location>
        <begin position="19"/>
        <end position="150"/>
    </location>
</feature>
<dbReference type="AlphaFoldDB" id="A0A975AUN4"/>
<reference evidence="2" key="1">
    <citation type="submission" date="2020-08" db="EMBL/GenBank/DDBJ databases">
        <title>Genomic insights into the carbon and energy metabolism of the first obligate autotrophic acetogenic bacterium Aceticella autotrophica gen. nov., sp. nov.</title>
        <authorList>
            <person name="Toshchakov S.V."/>
            <person name="Elcheninov A.G."/>
            <person name="Kublanov I.V."/>
            <person name="Frolov E.N."/>
            <person name="Lebedinsky A.V."/>
        </authorList>
    </citation>
    <scope>NUCLEOTIDE SEQUENCE</scope>
    <source>
        <strain evidence="2">3443-3Ac</strain>
    </source>
</reference>
<dbReference type="Gene3D" id="1.10.3760.10">
    <property type="entry name" value="PgpA-like"/>
    <property type="match status" value="1"/>
</dbReference>
<dbReference type="GO" id="GO:0006629">
    <property type="term" value="P:lipid metabolic process"/>
    <property type="evidence" value="ECO:0007669"/>
    <property type="project" value="InterPro"/>
</dbReference>
<name>A0A975AUN4_9THEO</name>
<protein>
    <submittedName>
        <fullName evidence="2">Phosphatidylglycerophosphatase A</fullName>
    </submittedName>
</protein>
<dbReference type="InterPro" id="IPR026038">
    <property type="entry name" value="Put_PGPase"/>
</dbReference>
<dbReference type="KEGG" id="aaut:ACETAC_07670"/>
<dbReference type="Pfam" id="PF04608">
    <property type="entry name" value="PgpA"/>
    <property type="match status" value="1"/>
</dbReference>
<gene>
    <name evidence="2" type="ORF">ACETAC_07670</name>
</gene>
<dbReference type="SUPFAM" id="SSF101307">
    <property type="entry name" value="YutG-like"/>
    <property type="match status" value="1"/>
</dbReference>
<dbReference type="CDD" id="cd06971">
    <property type="entry name" value="PgpA"/>
    <property type="match status" value="1"/>
</dbReference>
<evidence type="ECO:0000313" key="2">
    <source>
        <dbReference type="EMBL" id="QSZ26765.1"/>
    </source>
</evidence>
<dbReference type="GO" id="GO:0008962">
    <property type="term" value="F:phosphatidylglycerophosphatase activity"/>
    <property type="evidence" value="ECO:0007669"/>
    <property type="project" value="InterPro"/>
</dbReference>
<dbReference type="InterPro" id="IPR007686">
    <property type="entry name" value="YutG/PgpA"/>
</dbReference>
<dbReference type="RefSeq" id="WP_284679448.1">
    <property type="nucleotide sequence ID" value="NZ_CP060096.1"/>
</dbReference>
<evidence type="ECO:0000313" key="3">
    <source>
        <dbReference type="Proteomes" id="UP000671913"/>
    </source>
</evidence>
<sequence length="164" mass="18280">MKNTTIELLKERGVTIDDMAELVIELQKKYYTLTKDECIASINSVLNKREVQNAVLTGITLDKLAEKNMLEEPLLSILKRDEPLYGIDEILALSITNIYGSIGLTNFGYLDKIKLGIIGKLNEDKNEHCNTFIDDLVAAIVAAACSKIAHSHKDNECAHNENEC</sequence>
<dbReference type="Proteomes" id="UP000671913">
    <property type="component" value="Chromosome"/>
</dbReference>
<dbReference type="PIRSF" id="PIRSF019587">
    <property type="entry name" value="PGPase"/>
    <property type="match status" value="1"/>
</dbReference>
<dbReference type="InterPro" id="IPR036681">
    <property type="entry name" value="PgpA-like_sf"/>
</dbReference>
<keyword evidence="3" id="KW-1185">Reference proteome</keyword>
<organism evidence="2 3">
    <name type="scientific">Aceticella autotrophica</name>
    <dbReference type="NCBI Taxonomy" id="2755338"/>
    <lineage>
        <taxon>Bacteria</taxon>
        <taxon>Bacillati</taxon>
        <taxon>Bacillota</taxon>
        <taxon>Clostridia</taxon>
        <taxon>Thermoanaerobacterales</taxon>
        <taxon>Thermoanaerobacteraceae</taxon>
        <taxon>Aceticella</taxon>
    </lineage>
</organism>
<dbReference type="EMBL" id="CP060096">
    <property type="protein sequence ID" value="QSZ26765.1"/>
    <property type="molecule type" value="Genomic_DNA"/>
</dbReference>
<evidence type="ECO:0000259" key="1">
    <source>
        <dbReference type="Pfam" id="PF04608"/>
    </source>
</evidence>
<accession>A0A975AUN4</accession>
<proteinExistence type="predicted"/>